<reference evidence="1 2" key="1">
    <citation type="submission" date="2017-07" db="EMBL/GenBank/DDBJ databases">
        <title>Leptospira spp. isolated from tropical soils.</title>
        <authorList>
            <person name="Thibeaux R."/>
            <person name="Iraola G."/>
            <person name="Ferres I."/>
            <person name="Bierque E."/>
            <person name="Girault D."/>
            <person name="Soupe-Gilbert M.-E."/>
            <person name="Picardeau M."/>
            <person name="Goarant C."/>
        </authorList>
    </citation>
    <scope>NUCLEOTIDE SEQUENCE [LARGE SCALE GENOMIC DNA]</scope>
    <source>
        <strain evidence="1 2">FH2-B-A1</strain>
    </source>
</reference>
<organism evidence="1 2">
    <name type="scientific">Leptospira harrisiae</name>
    <dbReference type="NCBI Taxonomy" id="2023189"/>
    <lineage>
        <taxon>Bacteria</taxon>
        <taxon>Pseudomonadati</taxon>
        <taxon>Spirochaetota</taxon>
        <taxon>Spirochaetia</taxon>
        <taxon>Leptospirales</taxon>
        <taxon>Leptospiraceae</taxon>
        <taxon>Leptospira</taxon>
    </lineage>
</organism>
<dbReference type="Proteomes" id="UP000232145">
    <property type="component" value="Unassembled WGS sequence"/>
</dbReference>
<comment type="caution">
    <text evidence="1">The sequence shown here is derived from an EMBL/GenBank/DDBJ whole genome shotgun (WGS) entry which is preliminary data.</text>
</comment>
<evidence type="ECO:0000313" key="1">
    <source>
        <dbReference type="EMBL" id="PJZ84129.1"/>
    </source>
</evidence>
<sequence>MAKIDKRFQILLSEEEQILLKNEASRRGISGGELIRMALKNEIIQKSELVRRKALIALAEILD</sequence>
<proteinExistence type="predicted"/>
<name>A0A2N0AIL7_9LEPT</name>
<keyword evidence="2" id="KW-1185">Reference proteome</keyword>
<dbReference type="RefSeq" id="WP_100744595.1">
    <property type="nucleotide sequence ID" value="NZ_NPDW01000002.1"/>
</dbReference>
<dbReference type="OrthoDB" id="345712at2"/>
<dbReference type="EMBL" id="NPDX01000003">
    <property type="protein sequence ID" value="PJZ84129.1"/>
    <property type="molecule type" value="Genomic_DNA"/>
</dbReference>
<gene>
    <name evidence="1" type="ORF">CH364_12355</name>
</gene>
<dbReference type="AlphaFoldDB" id="A0A2N0AIL7"/>
<evidence type="ECO:0000313" key="2">
    <source>
        <dbReference type="Proteomes" id="UP000232145"/>
    </source>
</evidence>
<protein>
    <submittedName>
        <fullName evidence="1">CopG family transcriptional regulator</fullName>
    </submittedName>
</protein>
<accession>A0A2N0AIL7</accession>